<evidence type="ECO:0000256" key="10">
    <source>
        <dbReference type="ARBA" id="ARBA00023242"/>
    </source>
</evidence>
<dbReference type="InterPro" id="IPR013087">
    <property type="entry name" value="Znf_C2H2_type"/>
</dbReference>
<keyword evidence="3" id="KW-0479">Metal-binding</keyword>
<keyword evidence="4" id="KW-0677">Repeat</keyword>
<evidence type="ECO:0000256" key="2">
    <source>
        <dbReference type="ARBA" id="ARBA00006991"/>
    </source>
</evidence>
<keyword evidence="5 11" id="KW-0863">Zinc-finger</keyword>
<keyword evidence="9" id="KW-0804">Transcription</keyword>
<evidence type="ECO:0000259" key="12">
    <source>
        <dbReference type="PROSITE" id="PS50157"/>
    </source>
</evidence>
<organism evidence="13 14">
    <name type="scientific">Xiphorhynchus elegans</name>
    <name type="common">elegant woodcreeper</name>
    <dbReference type="NCBI Taxonomy" id="269412"/>
    <lineage>
        <taxon>Eukaryota</taxon>
        <taxon>Metazoa</taxon>
        <taxon>Chordata</taxon>
        <taxon>Craniata</taxon>
        <taxon>Vertebrata</taxon>
        <taxon>Euteleostomi</taxon>
        <taxon>Archelosauria</taxon>
        <taxon>Archosauria</taxon>
        <taxon>Dinosauria</taxon>
        <taxon>Saurischia</taxon>
        <taxon>Theropoda</taxon>
        <taxon>Coelurosauria</taxon>
        <taxon>Aves</taxon>
        <taxon>Neognathae</taxon>
        <taxon>Neoaves</taxon>
        <taxon>Telluraves</taxon>
        <taxon>Australaves</taxon>
        <taxon>Passeriformes</taxon>
        <taxon>Dendrocolaptidae</taxon>
        <taxon>Xiphorhynchus</taxon>
    </lineage>
</organism>
<proteinExistence type="inferred from homology"/>
<feature type="domain" description="C2H2-type" evidence="12">
    <location>
        <begin position="37"/>
        <end position="55"/>
    </location>
</feature>
<evidence type="ECO:0000256" key="8">
    <source>
        <dbReference type="ARBA" id="ARBA00023125"/>
    </source>
</evidence>
<sequence>RVQSREKRYKWLECGKSFSCSSHLIEHQHIHTGERPYPCGECGKSFRASSHLIRH</sequence>
<dbReference type="GO" id="GO:0000981">
    <property type="term" value="F:DNA-binding transcription factor activity, RNA polymerase II-specific"/>
    <property type="evidence" value="ECO:0007669"/>
    <property type="project" value="TreeGrafter"/>
</dbReference>
<keyword evidence="10" id="KW-0539">Nucleus</keyword>
<evidence type="ECO:0000256" key="1">
    <source>
        <dbReference type="ARBA" id="ARBA00004123"/>
    </source>
</evidence>
<dbReference type="PANTHER" id="PTHR23226:SF416">
    <property type="entry name" value="FI01424P"/>
    <property type="match status" value="1"/>
</dbReference>
<keyword evidence="14" id="KW-1185">Reference proteome</keyword>
<evidence type="ECO:0000256" key="4">
    <source>
        <dbReference type="ARBA" id="ARBA00022737"/>
    </source>
</evidence>
<gene>
    <name evidence="13" type="primary">Zkscan8_0</name>
    <name evidence="13" type="ORF">XIPELE_R14713</name>
</gene>
<protein>
    <submittedName>
        <fullName evidence="13">ZKSC8 protein</fullName>
    </submittedName>
</protein>
<keyword evidence="6" id="KW-0862">Zinc</keyword>
<dbReference type="SUPFAM" id="SSF57667">
    <property type="entry name" value="beta-beta-alpha zinc fingers"/>
    <property type="match status" value="1"/>
</dbReference>
<evidence type="ECO:0000256" key="6">
    <source>
        <dbReference type="ARBA" id="ARBA00022833"/>
    </source>
</evidence>
<dbReference type="Gene3D" id="3.30.160.60">
    <property type="entry name" value="Classic Zinc Finger"/>
    <property type="match status" value="2"/>
</dbReference>
<dbReference type="GO" id="GO:0008270">
    <property type="term" value="F:zinc ion binding"/>
    <property type="evidence" value="ECO:0007669"/>
    <property type="project" value="UniProtKB-KW"/>
</dbReference>
<feature type="non-terminal residue" evidence="13">
    <location>
        <position position="55"/>
    </location>
</feature>
<evidence type="ECO:0000256" key="3">
    <source>
        <dbReference type="ARBA" id="ARBA00022723"/>
    </source>
</evidence>
<comment type="similarity">
    <text evidence="2">Belongs to the krueppel C2H2-type zinc-finger protein family.</text>
</comment>
<evidence type="ECO:0000256" key="11">
    <source>
        <dbReference type="PROSITE-ProRule" id="PRU00042"/>
    </source>
</evidence>
<dbReference type="Pfam" id="PF00096">
    <property type="entry name" value="zf-C2H2"/>
    <property type="match status" value="2"/>
</dbReference>
<evidence type="ECO:0000256" key="7">
    <source>
        <dbReference type="ARBA" id="ARBA00023015"/>
    </source>
</evidence>
<dbReference type="GO" id="GO:0005634">
    <property type="term" value="C:nucleus"/>
    <property type="evidence" value="ECO:0007669"/>
    <property type="project" value="UniProtKB-SubCell"/>
</dbReference>
<dbReference type="PROSITE" id="PS50157">
    <property type="entry name" value="ZINC_FINGER_C2H2_2"/>
    <property type="match status" value="2"/>
</dbReference>
<dbReference type="FunFam" id="3.30.160.60:FF:000185">
    <property type="entry name" value="zinc finger protein 319"/>
    <property type="match status" value="1"/>
</dbReference>
<name>A0A7L3PLB3_9DEND</name>
<dbReference type="PANTHER" id="PTHR23226">
    <property type="entry name" value="ZINC FINGER AND SCAN DOMAIN-CONTAINING"/>
    <property type="match status" value="1"/>
</dbReference>
<dbReference type="FunFam" id="3.30.160.60:FF:000206">
    <property type="entry name" value="zinc finger protein 202 isoform X1"/>
    <property type="match status" value="1"/>
</dbReference>
<evidence type="ECO:0000313" key="13">
    <source>
        <dbReference type="EMBL" id="NXU92084.1"/>
    </source>
</evidence>
<dbReference type="AlphaFoldDB" id="A0A7L3PLB3"/>
<keyword evidence="7" id="KW-0805">Transcription regulation</keyword>
<keyword evidence="8" id="KW-0238">DNA-binding</keyword>
<dbReference type="Proteomes" id="UP000551443">
    <property type="component" value="Unassembled WGS sequence"/>
</dbReference>
<feature type="non-terminal residue" evidence="13">
    <location>
        <position position="1"/>
    </location>
</feature>
<comment type="subcellular location">
    <subcellularLocation>
        <location evidence="1">Nucleus</location>
    </subcellularLocation>
</comment>
<evidence type="ECO:0000256" key="5">
    <source>
        <dbReference type="ARBA" id="ARBA00022771"/>
    </source>
</evidence>
<accession>A0A7L3PLB3</accession>
<comment type="caution">
    <text evidence="13">The sequence shown here is derived from an EMBL/GenBank/DDBJ whole genome shotgun (WGS) entry which is preliminary data.</text>
</comment>
<dbReference type="EMBL" id="VZUH01010248">
    <property type="protein sequence ID" value="NXU92084.1"/>
    <property type="molecule type" value="Genomic_DNA"/>
</dbReference>
<reference evidence="13 14" key="1">
    <citation type="submission" date="2019-09" db="EMBL/GenBank/DDBJ databases">
        <title>Bird 10,000 Genomes (B10K) Project - Family phase.</title>
        <authorList>
            <person name="Zhang G."/>
        </authorList>
    </citation>
    <scope>NUCLEOTIDE SEQUENCE [LARGE SCALE GENOMIC DNA]</scope>
    <source>
        <strain evidence="13">OUT-0059</strain>
        <tissue evidence="13">Muscle</tissue>
    </source>
</reference>
<dbReference type="GO" id="GO:0000978">
    <property type="term" value="F:RNA polymerase II cis-regulatory region sequence-specific DNA binding"/>
    <property type="evidence" value="ECO:0007669"/>
    <property type="project" value="TreeGrafter"/>
</dbReference>
<dbReference type="InterPro" id="IPR036236">
    <property type="entry name" value="Znf_C2H2_sf"/>
</dbReference>
<feature type="domain" description="C2H2-type" evidence="12">
    <location>
        <begin position="9"/>
        <end position="36"/>
    </location>
</feature>
<evidence type="ECO:0000256" key="9">
    <source>
        <dbReference type="ARBA" id="ARBA00023163"/>
    </source>
</evidence>
<evidence type="ECO:0000313" key="14">
    <source>
        <dbReference type="Proteomes" id="UP000551443"/>
    </source>
</evidence>